<name>A0A9D1L476_9BACT</name>
<evidence type="ECO:0000259" key="1">
    <source>
        <dbReference type="Pfam" id="PF01966"/>
    </source>
</evidence>
<dbReference type="InterPro" id="IPR003607">
    <property type="entry name" value="HD/PDEase_dom"/>
</dbReference>
<evidence type="ECO:0000313" key="2">
    <source>
        <dbReference type="EMBL" id="HIU22777.1"/>
    </source>
</evidence>
<reference evidence="2" key="2">
    <citation type="journal article" date="2021" name="PeerJ">
        <title>Extensive microbial diversity within the chicken gut microbiome revealed by metagenomics and culture.</title>
        <authorList>
            <person name="Gilroy R."/>
            <person name="Ravi A."/>
            <person name="Getino M."/>
            <person name="Pursley I."/>
            <person name="Horton D.L."/>
            <person name="Alikhan N.F."/>
            <person name="Baker D."/>
            <person name="Gharbi K."/>
            <person name="Hall N."/>
            <person name="Watson M."/>
            <person name="Adriaenssens E.M."/>
            <person name="Foster-Nyarko E."/>
            <person name="Jarju S."/>
            <person name="Secka A."/>
            <person name="Antonio M."/>
            <person name="Oren A."/>
            <person name="Chaudhuri R.R."/>
            <person name="La Ragione R."/>
            <person name="Hildebrand F."/>
            <person name="Pallen M.J."/>
        </authorList>
    </citation>
    <scope>NUCLEOTIDE SEQUENCE</scope>
    <source>
        <strain evidence="2">CHK197-8231</strain>
    </source>
</reference>
<dbReference type="Pfam" id="PF01966">
    <property type="entry name" value="HD"/>
    <property type="match status" value="1"/>
</dbReference>
<feature type="domain" description="HD" evidence="1">
    <location>
        <begin position="60"/>
        <end position="175"/>
    </location>
</feature>
<protein>
    <submittedName>
        <fullName evidence="2">HD domain-containing protein</fullName>
    </submittedName>
</protein>
<accession>A0A9D1L476</accession>
<dbReference type="AlphaFoldDB" id="A0A9D1L476"/>
<dbReference type="CDD" id="cd00077">
    <property type="entry name" value="HDc"/>
    <property type="match status" value="1"/>
</dbReference>
<organism evidence="2 3">
    <name type="scientific">Candidatus Fimihabitans intestinipullorum</name>
    <dbReference type="NCBI Taxonomy" id="2840820"/>
    <lineage>
        <taxon>Bacteria</taxon>
        <taxon>Bacillati</taxon>
        <taxon>Mycoplasmatota</taxon>
        <taxon>Mycoplasmatota incertae sedis</taxon>
        <taxon>Candidatus Fimihabitans</taxon>
    </lineage>
</organism>
<sequence length="194" mass="22776">MNEDKIKIFQREIGYIKSDRYRENIKKLISWLPDYFFEVPASSTGKYHPKYALGEGGLVRHTKAAVRIAYELLNDESIGYQFKEEEKDVILMALLLHDGLKHGEPKERYVRFDHPLLICHMIESHAEDLTLTENEIKAIVNMISSHMGPWNKDYDGNEVLPEPSNRYQRFVHMCDFLASRKFLEVPFQENEIVD</sequence>
<dbReference type="EMBL" id="DVML01000025">
    <property type="protein sequence ID" value="HIU22777.1"/>
    <property type="molecule type" value="Genomic_DNA"/>
</dbReference>
<comment type="caution">
    <text evidence="2">The sequence shown here is derived from an EMBL/GenBank/DDBJ whole genome shotgun (WGS) entry which is preliminary data.</text>
</comment>
<dbReference type="SUPFAM" id="SSF109604">
    <property type="entry name" value="HD-domain/PDEase-like"/>
    <property type="match status" value="1"/>
</dbReference>
<evidence type="ECO:0000313" key="3">
    <source>
        <dbReference type="Proteomes" id="UP000824087"/>
    </source>
</evidence>
<dbReference type="Gene3D" id="1.10.3210.10">
    <property type="entry name" value="Hypothetical protein af1432"/>
    <property type="match status" value="1"/>
</dbReference>
<dbReference type="InterPro" id="IPR006674">
    <property type="entry name" value="HD_domain"/>
</dbReference>
<proteinExistence type="predicted"/>
<reference evidence="2" key="1">
    <citation type="submission" date="2020-10" db="EMBL/GenBank/DDBJ databases">
        <authorList>
            <person name="Gilroy R."/>
        </authorList>
    </citation>
    <scope>NUCLEOTIDE SEQUENCE</scope>
    <source>
        <strain evidence="2">CHK197-8231</strain>
    </source>
</reference>
<gene>
    <name evidence="2" type="ORF">IAD49_04280</name>
</gene>
<dbReference type="Proteomes" id="UP000824087">
    <property type="component" value="Unassembled WGS sequence"/>
</dbReference>